<dbReference type="EMBL" id="GEBQ01007942">
    <property type="protein sequence ID" value="JAT32035.1"/>
    <property type="molecule type" value="Transcribed_RNA"/>
</dbReference>
<gene>
    <name evidence="1" type="ORF">g.44639</name>
</gene>
<reference evidence="1" key="1">
    <citation type="submission" date="2015-11" db="EMBL/GenBank/DDBJ databases">
        <title>De novo transcriptome assembly of four potential Pierce s Disease insect vectors from Arizona vineyards.</title>
        <authorList>
            <person name="Tassone E.E."/>
        </authorList>
    </citation>
    <scope>NUCLEOTIDE SEQUENCE</scope>
</reference>
<sequence>ITGDININSLKPNKSNTRLMETLALYDITRLNLPATRITHISSTSIDCICTNLPPDNVKVTILETGLSDHKGQLCTLSIAKNKTQNYTKLGRQMNKKSLEQLKINLSNHDWRRVYDSETVDESYNAFLHILTMELNAACPVKKIKQRKINKVQQFTDRRSIQLKQDYLNSLHRYELTGRTEDKTIMAEKKKCYDLNLKQAKQAETTKKILQSDNKSKAVWQIINQERTANRGTKEVQPMKLVTAGKVLYKPNEIAEEFNKYFASIAENTLKANKQNTKSKGIISKPSSVQQNLTFSLTNEQEVKDAIAKLKNNASCSTDEISGKLVKHCVHAVLAPLTTIINRSLQTGIFPSALKEAKVYPKLKKGVKPKLETTAQFQLFLHFQKYWKRLY</sequence>
<feature type="non-terminal residue" evidence="1">
    <location>
        <position position="1"/>
    </location>
</feature>
<organism evidence="1">
    <name type="scientific">Graphocephala atropunctata</name>
    <dbReference type="NCBI Taxonomy" id="36148"/>
    <lineage>
        <taxon>Eukaryota</taxon>
        <taxon>Metazoa</taxon>
        <taxon>Ecdysozoa</taxon>
        <taxon>Arthropoda</taxon>
        <taxon>Hexapoda</taxon>
        <taxon>Insecta</taxon>
        <taxon>Pterygota</taxon>
        <taxon>Neoptera</taxon>
        <taxon>Paraneoptera</taxon>
        <taxon>Hemiptera</taxon>
        <taxon>Auchenorrhyncha</taxon>
        <taxon>Membracoidea</taxon>
        <taxon>Cicadellidae</taxon>
        <taxon>Cicadellinae</taxon>
        <taxon>Cicadellini</taxon>
        <taxon>Graphocephala</taxon>
    </lineage>
</organism>
<name>A0A1B6M7X9_9HEMI</name>
<accession>A0A1B6M7X9</accession>
<dbReference type="PANTHER" id="PTHR47510:SF3">
    <property type="entry name" value="ENDO_EXONUCLEASE_PHOSPHATASE DOMAIN-CONTAINING PROTEIN"/>
    <property type="match status" value="1"/>
</dbReference>
<evidence type="ECO:0000313" key="1">
    <source>
        <dbReference type="EMBL" id="JAT32035.1"/>
    </source>
</evidence>
<dbReference type="AlphaFoldDB" id="A0A1B6M7X9"/>
<protein>
    <recommendedName>
        <fullName evidence="2">Endonuclease/exonuclease/phosphatase domain-containing protein</fullName>
    </recommendedName>
</protein>
<dbReference type="PANTHER" id="PTHR47510">
    <property type="entry name" value="REVERSE TRANSCRIPTASE DOMAIN-CONTAINING PROTEIN"/>
    <property type="match status" value="1"/>
</dbReference>
<evidence type="ECO:0008006" key="2">
    <source>
        <dbReference type="Google" id="ProtNLM"/>
    </source>
</evidence>
<proteinExistence type="predicted"/>